<name>A0ABV9UPZ9_9ACTN</name>
<dbReference type="InterPro" id="IPR010610">
    <property type="entry name" value="EryCIII-like_C"/>
</dbReference>
<keyword evidence="2" id="KW-0328">Glycosyltransferase</keyword>
<proteinExistence type="inferred from homology"/>
<comment type="caution">
    <text evidence="6">The sequence shown here is derived from an EMBL/GenBank/DDBJ whole genome shotgun (WGS) entry which is preliminary data.</text>
</comment>
<dbReference type="InterPro" id="IPR050426">
    <property type="entry name" value="Glycosyltransferase_28"/>
</dbReference>
<evidence type="ECO:0000259" key="4">
    <source>
        <dbReference type="Pfam" id="PF06722"/>
    </source>
</evidence>
<dbReference type="Proteomes" id="UP001595834">
    <property type="component" value="Unassembled WGS sequence"/>
</dbReference>
<feature type="domain" description="Erythromycin biosynthesis protein CIII-like N-terminal" evidence="5">
    <location>
        <begin position="23"/>
        <end position="221"/>
    </location>
</feature>
<dbReference type="RefSeq" id="WP_344378566.1">
    <property type="nucleotide sequence ID" value="NZ_BAAASQ010000023.1"/>
</dbReference>
<dbReference type="PANTHER" id="PTHR48050">
    <property type="entry name" value="STEROL 3-BETA-GLUCOSYLTRANSFERASE"/>
    <property type="match status" value="1"/>
</dbReference>
<keyword evidence="7" id="KW-1185">Reference proteome</keyword>
<gene>
    <name evidence="6" type="ORF">ACFPFX_14255</name>
</gene>
<evidence type="ECO:0000259" key="5">
    <source>
        <dbReference type="Pfam" id="PF21036"/>
    </source>
</evidence>
<protein>
    <submittedName>
        <fullName evidence="6">Nucleotide disphospho-sugar-binding domain-containing protein</fullName>
    </submittedName>
</protein>
<evidence type="ECO:0000313" key="6">
    <source>
        <dbReference type="EMBL" id="MFC4957450.1"/>
    </source>
</evidence>
<dbReference type="Gene3D" id="3.40.50.2000">
    <property type="entry name" value="Glycogen Phosphorylase B"/>
    <property type="match status" value="2"/>
</dbReference>
<evidence type="ECO:0000313" key="7">
    <source>
        <dbReference type="Proteomes" id="UP001595834"/>
    </source>
</evidence>
<evidence type="ECO:0000256" key="1">
    <source>
        <dbReference type="ARBA" id="ARBA00006962"/>
    </source>
</evidence>
<keyword evidence="3" id="KW-0808">Transferase</keyword>
<dbReference type="CDD" id="cd03784">
    <property type="entry name" value="GT1_Gtf-like"/>
    <property type="match status" value="1"/>
</dbReference>
<feature type="domain" description="Erythromycin biosynthesis protein CIII-like C-terminal" evidence="4">
    <location>
        <begin position="242"/>
        <end position="380"/>
    </location>
</feature>
<dbReference type="InterPro" id="IPR002213">
    <property type="entry name" value="UDP_glucos_trans"/>
</dbReference>
<dbReference type="Pfam" id="PF06722">
    <property type="entry name" value="EryCIII-like_C"/>
    <property type="match status" value="1"/>
</dbReference>
<dbReference type="SUPFAM" id="SSF53756">
    <property type="entry name" value="UDP-Glycosyltransferase/glycogen phosphorylase"/>
    <property type="match status" value="1"/>
</dbReference>
<accession>A0ABV9UPZ9</accession>
<reference evidence="7" key="1">
    <citation type="journal article" date="2019" name="Int. J. Syst. Evol. Microbiol.">
        <title>The Global Catalogue of Microorganisms (GCM) 10K type strain sequencing project: providing services to taxonomists for standard genome sequencing and annotation.</title>
        <authorList>
            <consortium name="The Broad Institute Genomics Platform"/>
            <consortium name="The Broad Institute Genome Sequencing Center for Infectious Disease"/>
            <person name="Wu L."/>
            <person name="Ma J."/>
        </authorList>
    </citation>
    <scope>NUCLEOTIDE SEQUENCE [LARGE SCALE GENOMIC DNA]</scope>
    <source>
        <strain evidence="7">CCM 7224</strain>
    </source>
</reference>
<comment type="similarity">
    <text evidence="1">Belongs to the glycosyltransferase 28 family.</text>
</comment>
<evidence type="ECO:0000256" key="2">
    <source>
        <dbReference type="ARBA" id="ARBA00022676"/>
    </source>
</evidence>
<evidence type="ECO:0000256" key="3">
    <source>
        <dbReference type="ARBA" id="ARBA00022679"/>
    </source>
</evidence>
<dbReference type="EMBL" id="JBHSIZ010000016">
    <property type="protein sequence ID" value="MFC4957450.1"/>
    <property type="molecule type" value="Genomic_DNA"/>
</dbReference>
<dbReference type="InterPro" id="IPR048284">
    <property type="entry name" value="EryCIII-like_N"/>
</dbReference>
<dbReference type="Pfam" id="PF21036">
    <property type="entry name" value="EryCIII-like_N"/>
    <property type="match status" value="1"/>
</dbReference>
<organism evidence="6 7">
    <name type="scientific">Streptomyces mauvecolor</name>
    <dbReference type="NCBI Taxonomy" id="58345"/>
    <lineage>
        <taxon>Bacteria</taxon>
        <taxon>Bacillati</taxon>
        <taxon>Actinomycetota</taxon>
        <taxon>Actinomycetes</taxon>
        <taxon>Kitasatosporales</taxon>
        <taxon>Streptomycetaceae</taxon>
        <taxon>Streptomyces</taxon>
    </lineage>
</organism>
<sequence>MRVLVLSTPVETHFLPMLPLIRALTDAGHEVLVTGQPDVTLAAEAAGLPTVTFGDAFHSEDLRGGRRPAGLRPIEVFGRPDTHQISGVAQVWRNHVSYFLPDYLGLAREWGADLVLSDHMDFAGAIVAAVLDIPSVQHRWGVNPTDPAMLGYVRQYLEPKCGLVGLDHVPVPDLVLDPAPPALADREAPAGTPIRPVPHTGAGTPWTYRGTPGRRVAVALGGHTLELDGASLVRRIVDVLARAGDVEAVVSAAPEHRAAIGALPEGMTYTELTAPGLLFPGSDLVVHHGGAGSTLGAAALGIPQLVLPQLGDAFVAGDRIADAGAGLTLDSAELQNDADRLADAVRALLTEPSYREGAARLREQTAAMPSPADVAEQLLRLTTRQEAWA</sequence>
<dbReference type="PANTHER" id="PTHR48050:SF13">
    <property type="entry name" value="STEROL 3-BETA-GLUCOSYLTRANSFERASE UGT80A2"/>
    <property type="match status" value="1"/>
</dbReference>